<dbReference type="GO" id="GO:0003700">
    <property type="term" value="F:DNA-binding transcription factor activity"/>
    <property type="evidence" value="ECO:0007669"/>
    <property type="project" value="TreeGrafter"/>
</dbReference>
<gene>
    <name evidence="6" type="ORF">KC207_11200</name>
</gene>
<keyword evidence="7" id="KW-1185">Reference proteome</keyword>
<dbReference type="InterPro" id="IPR036271">
    <property type="entry name" value="Tet_transcr_reg_TetR-rel_C_sf"/>
</dbReference>
<evidence type="ECO:0000259" key="5">
    <source>
        <dbReference type="PROSITE" id="PS50977"/>
    </source>
</evidence>
<keyword evidence="2 4" id="KW-0238">DNA-binding</keyword>
<dbReference type="RefSeq" id="WP_211603109.1">
    <property type="nucleotide sequence ID" value="NZ_JAGSNF010000015.1"/>
</dbReference>
<dbReference type="EMBL" id="JAGSNF010000015">
    <property type="protein sequence ID" value="MBR7743857.1"/>
    <property type="molecule type" value="Genomic_DNA"/>
</dbReference>
<evidence type="ECO:0000313" key="7">
    <source>
        <dbReference type="Proteomes" id="UP000677016"/>
    </source>
</evidence>
<evidence type="ECO:0000256" key="1">
    <source>
        <dbReference type="ARBA" id="ARBA00023015"/>
    </source>
</evidence>
<protein>
    <submittedName>
        <fullName evidence="6">TetR/AcrR family transcriptional regulator</fullName>
    </submittedName>
</protein>
<feature type="DNA-binding region" description="H-T-H motif" evidence="4">
    <location>
        <begin position="29"/>
        <end position="48"/>
    </location>
</feature>
<proteinExistence type="predicted"/>
<evidence type="ECO:0000313" key="6">
    <source>
        <dbReference type="EMBL" id="MBR7743857.1"/>
    </source>
</evidence>
<organism evidence="6 7">
    <name type="scientific">Phycicoccus avicenniae</name>
    <dbReference type="NCBI Taxonomy" id="2828860"/>
    <lineage>
        <taxon>Bacteria</taxon>
        <taxon>Bacillati</taxon>
        <taxon>Actinomycetota</taxon>
        <taxon>Actinomycetes</taxon>
        <taxon>Micrococcales</taxon>
        <taxon>Intrasporangiaceae</taxon>
        <taxon>Phycicoccus</taxon>
    </lineage>
</organism>
<evidence type="ECO:0000256" key="3">
    <source>
        <dbReference type="ARBA" id="ARBA00023163"/>
    </source>
</evidence>
<dbReference type="InterPro" id="IPR001647">
    <property type="entry name" value="HTH_TetR"/>
</dbReference>
<dbReference type="Pfam" id="PF13305">
    <property type="entry name" value="TetR_C_33"/>
    <property type="match status" value="1"/>
</dbReference>
<dbReference type="Gene3D" id="1.10.357.10">
    <property type="entry name" value="Tetracycline Repressor, domain 2"/>
    <property type="match status" value="1"/>
</dbReference>
<dbReference type="PROSITE" id="PS50977">
    <property type="entry name" value="HTH_TETR_2"/>
    <property type="match status" value="1"/>
</dbReference>
<dbReference type="Pfam" id="PF00440">
    <property type="entry name" value="TetR_N"/>
    <property type="match status" value="1"/>
</dbReference>
<reference evidence="6" key="1">
    <citation type="submission" date="2021-04" db="EMBL/GenBank/DDBJ databases">
        <title>Phycicoccus avicenniae sp. nov., a novel endophytic actinomycetes isolated from branch of Avicennia mariana.</title>
        <authorList>
            <person name="Tuo L."/>
        </authorList>
    </citation>
    <scope>NUCLEOTIDE SEQUENCE</scope>
    <source>
        <strain evidence="6">BSK3Z-2</strain>
    </source>
</reference>
<dbReference type="InterPro" id="IPR025996">
    <property type="entry name" value="MT1864/Rv1816-like_C"/>
</dbReference>
<dbReference type="SUPFAM" id="SSF48498">
    <property type="entry name" value="Tetracyclin repressor-like, C-terminal domain"/>
    <property type="match status" value="1"/>
</dbReference>
<dbReference type="Proteomes" id="UP000677016">
    <property type="component" value="Unassembled WGS sequence"/>
</dbReference>
<dbReference type="PANTHER" id="PTHR30055">
    <property type="entry name" value="HTH-TYPE TRANSCRIPTIONAL REGULATOR RUTR"/>
    <property type="match status" value="1"/>
</dbReference>
<comment type="caution">
    <text evidence="6">The sequence shown here is derived from an EMBL/GenBank/DDBJ whole genome shotgun (WGS) entry which is preliminary data.</text>
</comment>
<keyword evidence="3" id="KW-0804">Transcription</keyword>
<name>A0A941I099_9MICO</name>
<dbReference type="AlphaFoldDB" id="A0A941I099"/>
<dbReference type="PANTHER" id="PTHR30055:SF234">
    <property type="entry name" value="HTH-TYPE TRANSCRIPTIONAL REGULATOR BETI"/>
    <property type="match status" value="1"/>
</dbReference>
<sequence>MAEHQGASRESVVDAARAILVAEGPDAVTMRRLAADLGTSYQVVYSRVGGKPEVLRAVHDAAFDDLTAQVLARGEAPGTDEHLHALTRGYLDFAVASPRLFDVMFGPATGGLTRDAAMRDVERESFRGCWVAAARAWLDVHHPQRPRGSAAPLAWRLWSATHGITVLHLAGHESPAGDPRTDLATVVGLLLADPLARR</sequence>
<dbReference type="GO" id="GO:0000976">
    <property type="term" value="F:transcription cis-regulatory region binding"/>
    <property type="evidence" value="ECO:0007669"/>
    <property type="project" value="TreeGrafter"/>
</dbReference>
<evidence type="ECO:0000256" key="4">
    <source>
        <dbReference type="PROSITE-ProRule" id="PRU00335"/>
    </source>
</evidence>
<dbReference type="InterPro" id="IPR050109">
    <property type="entry name" value="HTH-type_TetR-like_transc_reg"/>
</dbReference>
<keyword evidence="1" id="KW-0805">Transcription regulation</keyword>
<evidence type="ECO:0000256" key="2">
    <source>
        <dbReference type="ARBA" id="ARBA00023125"/>
    </source>
</evidence>
<feature type="domain" description="HTH tetR-type" evidence="5">
    <location>
        <begin position="6"/>
        <end position="66"/>
    </location>
</feature>
<dbReference type="InterPro" id="IPR009057">
    <property type="entry name" value="Homeodomain-like_sf"/>
</dbReference>
<dbReference type="SUPFAM" id="SSF46689">
    <property type="entry name" value="Homeodomain-like"/>
    <property type="match status" value="1"/>
</dbReference>
<accession>A0A941I099</accession>